<dbReference type="CDD" id="cd06558">
    <property type="entry name" value="crotonase-like"/>
    <property type="match status" value="1"/>
</dbReference>
<dbReference type="GO" id="GO:0006635">
    <property type="term" value="P:fatty acid beta-oxidation"/>
    <property type="evidence" value="ECO:0007669"/>
    <property type="project" value="TreeGrafter"/>
</dbReference>
<keyword evidence="2" id="KW-1185">Reference proteome</keyword>
<organism evidence="1 2">
    <name type="scientific">Gonapodya prolifera (strain JEL478)</name>
    <name type="common">Monoblepharis prolifera</name>
    <dbReference type="NCBI Taxonomy" id="1344416"/>
    <lineage>
        <taxon>Eukaryota</taxon>
        <taxon>Fungi</taxon>
        <taxon>Fungi incertae sedis</taxon>
        <taxon>Chytridiomycota</taxon>
        <taxon>Chytridiomycota incertae sedis</taxon>
        <taxon>Monoblepharidomycetes</taxon>
        <taxon>Monoblepharidales</taxon>
        <taxon>Gonapodyaceae</taxon>
        <taxon>Gonapodya</taxon>
    </lineage>
</organism>
<proteinExistence type="predicted"/>
<evidence type="ECO:0000313" key="2">
    <source>
        <dbReference type="Proteomes" id="UP000070544"/>
    </source>
</evidence>
<dbReference type="OrthoDB" id="448450at2759"/>
<evidence type="ECO:0000313" key="1">
    <source>
        <dbReference type="EMBL" id="KXS21565.1"/>
    </source>
</evidence>
<dbReference type="Pfam" id="PF00378">
    <property type="entry name" value="ECH_1"/>
    <property type="match status" value="1"/>
</dbReference>
<name>A0A139AYN1_GONPJ</name>
<dbReference type="PANTHER" id="PTHR43684:SF3">
    <property type="entry name" value="PEROXISOMAL D3,D2-ENOYL-COA ISOMERASE"/>
    <property type="match status" value="1"/>
</dbReference>
<dbReference type="AlphaFoldDB" id="A0A139AYN1"/>
<dbReference type="Gene3D" id="3.90.226.10">
    <property type="entry name" value="2-enoyl-CoA Hydratase, Chain A, domain 1"/>
    <property type="match status" value="1"/>
</dbReference>
<protein>
    <submittedName>
        <fullName evidence="1">Peroxisomal d3,d2-enoyl-CoA isomeras-like protein</fullName>
    </submittedName>
</protein>
<accession>A0A139AYN1</accession>
<dbReference type="Proteomes" id="UP000070544">
    <property type="component" value="Unassembled WGS sequence"/>
</dbReference>
<dbReference type="PANTHER" id="PTHR43684">
    <property type="match status" value="1"/>
</dbReference>
<dbReference type="STRING" id="1344416.A0A139AYN1"/>
<sequence>MANGSYKDLLVTVSGDGKIGYIKINRPGSLNSLTPDTNLEFARALADLSAHPTTVVTVLTGVGRFFSSGADVRASRAVPDLPTDVEKKVSRYSAFASTVEYQRQLIHHPKLLVIALNGPAVGVAAAWTGFADILLVSDSATLHVPFSSLGLVPEAGAGVAFVQGMGLRLATEVLTLGRKLTASELISSGFANRVFPSATFEADVEKYLEDALKENDEGSVLVGKKLIAQPLIPSRMAAVTEANNELMERYLTGVPAKRFQAKAAELAAKRKSKGKL</sequence>
<dbReference type="GO" id="GO:0005782">
    <property type="term" value="C:peroxisomal matrix"/>
    <property type="evidence" value="ECO:0007669"/>
    <property type="project" value="TreeGrafter"/>
</dbReference>
<gene>
    <name evidence="1" type="ORF">M427DRAFT_50990</name>
</gene>
<dbReference type="InterPro" id="IPR051053">
    <property type="entry name" value="ECH/Chromodomain_protein"/>
</dbReference>
<dbReference type="EMBL" id="KQ965732">
    <property type="protein sequence ID" value="KXS21565.1"/>
    <property type="molecule type" value="Genomic_DNA"/>
</dbReference>
<dbReference type="InterPro" id="IPR001753">
    <property type="entry name" value="Enoyl-CoA_hydra/iso"/>
</dbReference>
<dbReference type="SUPFAM" id="SSF52096">
    <property type="entry name" value="ClpP/crotonase"/>
    <property type="match status" value="1"/>
</dbReference>
<reference evidence="1 2" key="1">
    <citation type="journal article" date="2015" name="Genome Biol. Evol.">
        <title>Phylogenomic analyses indicate that early fungi evolved digesting cell walls of algal ancestors of land plants.</title>
        <authorList>
            <person name="Chang Y."/>
            <person name="Wang S."/>
            <person name="Sekimoto S."/>
            <person name="Aerts A.L."/>
            <person name="Choi C."/>
            <person name="Clum A."/>
            <person name="LaButti K.M."/>
            <person name="Lindquist E.A."/>
            <person name="Yee Ngan C."/>
            <person name="Ohm R.A."/>
            <person name="Salamov A.A."/>
            <person name="Grigoriev I.V."/>
            <person name="Spatafora J.W."/>
            <person name="Berbee M.L."/>
        </authorList>
    </citation>
    <scope>NUCLEOTIDE SEQUENCE [LARGE SCALE GENOMIC DNA]</scope>
    <source>
        <strain evidence="1 2">JEL478</strain>
    </source>
</reference>
<dbReference type="InterPro" id="IPR029045">
    <property type="entry name" value="ClpP/crotonase-like_dom_sf"/>
</dbReference>